<feature type="compositionally biased region" description="Basic and acidic residues" evidence="5">
    <location>
        <begin position="200"/>
        <end position="209"/>
    </location>
</feature>
<dbReference type="InterPro" id="IPR051590">
    <property type="entry name" value="Replication_Regulatory_Kinase"/>
</dbReference>
<dbReference type="RefSeq" id="XP_023954282.2">
    <property type="nucleotide sequence ID" value="XM_024098514.2"/>
</dbReference>
<dbReference type="Proteomes" id="UP001652582">
    <property type="component" value="Chromosome 14"/>
</dbReference>
<evidence type="ECO:0000313" key="8">
    <source>
        <dbReference type="RefSeq" id="XP_023954282.2"/>
    </source>
</evidence>
<feature type="region of interest" description="Disordered" evidence="5">
    <location>
        <begin position="264"/>
        <end position="331"/>
    </location>
</feature>
<feature type="compositionally biased region" description="Acidic residues" evidence="5">
    <location>
        <begin position="812"/>
        <end position="827"/>
    </location>
</feature>
<dbReference type="KEGG" id="bany:112057906"/>
<keyword evidence="2 4" id="KW-0863">Zinc-finger</keyword>
<dbReference type="Gene3D" id="6.10.250.3410">
    <property type="entry name" value="DBF zinc finger"/>
    <property type="match status" value="1"/>
</dbReference>
<dbReference type="PANTHER" id="PTHR15375:SF26">
    <property type="entry name" value="PROTEIN CHIFFON"/>
    <property type="match status" value="1"/>
</dbReference>
<evidence type="ECO:0000256" key="2">
    <source>
        <dbReference type="ARBA" id="ARBA00022771"/>
    </source>
</evidence>
<feature type="region of interest" description="Disordered" evidence="5">
    <location>
        <begin position="379"/>
        <end position="488"/>
    </location>
</feature>
<dbReference type="GO" id="GO:1901987">
    <property type="term" value="P:regulation of cell cycle phase transition"/>
    <property type="evidence" value="ECO:0007669"/>
    <property type="project" value="TreeGrafter"/>
</dbReference>
<dbReference type="OrthoDB" id="21380at2759"/>
<accession>A0A6J1P8V6</accession>
<proteinExistence type="predicted"/>
<feature type="compositionally biased region" description="Acidic residues" evidence="5">
    <location>
        <begin position="398"/>
        <end position="408"/>
    </location>
</feature>
<gene>
    <name evidence="8" type="primary">LOC112057906</name>
</gene>
<feature type="region of interest" description="Disordered" evidence="5">
    <location>
        <begin position="187"/>
        <end position="209"/>
    </location>
</feature>
<feature type="region of interest" description="Disordered" evidence="5">
    <location>
        <begin position="743"/>
        <end position="903"/>
    </location>
</feature>
<dbReference type="GO" id="GO:0003676">
    <property type="term" value="F:nucleic acid binding"/>
    <property type="evidence" value="ECO:0007669"/>
    <property type="project" value="InterPro"/>
</dbReference>
<evidence type="ECO:0000256" key="4">
    <source>
        <dbReference type="PROSITE-ProRule" id="PRU00600"/>
    </source>
</evidence>
<evidence type="ECO:0000256" key="3">
    <source>
        <dbReference type="ARBA" id="ARBA00022833"/>
    </source>
</evidence>
<dbReference type="InterPro" id="IPR038545">
    <property type="entry name" value="Znf_DBF_sf"/>
</dbReference>
<feature type="region of interest" description="Disordered" evidence="5">
    <location>
        <begin position="919"/>
        <end position="939"/>
    </location>
</feature>
<dbReference type="GO" id="GO:0008270">
    <property type="term" value="F:zinc ion binding"/>
    <property type="evidence" value="ECO:0007669"/>
    <property type="project" value="UniProtKB-KW"/>
</dbReference>
<dbReference type="InterPro" id="IPR006572">
    <property type="entry name" value="Znf_DBF"/>
</dbReference>
<dbReference type="PROSITE" id="PS51265">
    <property type="entry name" value="ZF_DBF4"/>
    <property type="match status" value="1"/>
</dbReference>
<evidence type="ECO:0000313" key="7">
    <source>
        <dbReference type="Proteomes" id="UP001652582"/>
    </source>
</evidence>
<feature type="region of interest" description="Disordered" evidence="5">
    <location>
        <begin position="588"/>
        <end position="607"/>
    </location>
</feature>
<feature type="compositionally biased region" description="Polar residues" evidence="5">
    <location>
        <begin position="800"/>
        <end position="809"/>
    </location>
</feature>
<organism evidence="7 8">
    <name type="scientific">Bicyclus anynana</name>
    <name type="common">Squinting bush brown butterfly</name>
    <dbReference type="NCBI Taxonomy" id="110368"/>
    <lineage>
        <taxon>Eukaryota</taxon>
        <taxon>Metazoa</taxon>
        <taxon>Ecdysozoa</taxon>
        <taxon>Arthropoda</taxon>
        <taxon>Hexapoda</taxon>
        <taxon>Insecta</taxon>
        <taxon>Pterygota</taxon>
        <taxon>Neoptera</taxon>
        <taxon>Endopterygota</taxon>
        <taxon>Lepidoptera</taxon>
        <taxon>Glossata</taxon>
        <taxon>Ditrysia</taxon>
        <taxon>Papilionoidea</taxon>
        <taxon>Nymphalidae</taxon>
        <taxon>Satyrinae</taxon>
        <taxon>Satyrini</taxon>
        <taxon>Mycalesina</taxon>
        <taxon>Bicyclus</taxon>
    </lineage>
</organism>
<dbReference type="GO" id="GO:0043539">
    <property type="term" value="F:protein serine/threonine kinase activator activity"/>
    <property type="evidence" value="ECO:0007669"/>
    <property type="project" value="TreeGrafter"/>
</dbReference>
<evidence type="ECO:0000259" key="6">
    <source>
        <dbReference type="PROSITE" id="PS51265"/>
    </source>
</evidence>
<feature type="region of interest" description="Disordered" evidence="5">
    <location>
        <begin position="648"/>
        <end position="668"/>
    </location>
</feature>
<protein>
    <submittedName>
        <fullName evidence="8">Nucleolar protein dao-5 isoform X1</fullName>
    </submittedName>
</protein>
<sequence length="939" mass="106180">MMVSNVQLQEKYNKIRRNFCFYLDIQEPILSRSISRRLQDMGLREEVFLTSRVTHVVCGAAPAAVARCARREGRARADAMLQRLGQPQPLPQPQPAHRHPYVQLTVQKAISLLDKLYDTFFTAPRKAHVNLFSKHFLKIEFLDKLCRPVYKEFDEWPQISLEPDPPKEKRDKKESPEVLLNAIPSNNNISQKMTRKSRPRIKEKEDKEPKGGYCEMCNADYVDAALHRRSPRHLAFVRDHTNFLALDSLITSGADVSTFLDKSTSVNGERRSLRKLCNGDVEPKSKRSKQSQSPDINGTSPRRNGLDEEKKHNTRCSKRTSESQASEDRQYYKVVGVSTKLRSSGGFAPKKKDSPLRNGTKPLVVKFRKVRRSELSVLSDEAEQFMFPKRASSASSTSDDDDEDDEEEKVVKNTRRKPTPQPPAPERQRSARPLALKEESSEEDSWPEDKRRRKRRGAGAGRRGKKPAPKAVAVQESSALPPSPVPPVVEALPEAEVSPLREEPVEKCMKWEDGRLKYTPAVEQLEFAFECVPHSEPWFETFKRQDQDKLVTKNVPQYFELYSRSAKLPYEIGQLPPLKPNCCPLSDLVKREEKPGPSRSYGTRGMKKQRIKKRTAALIALESHPRKSPREHASTLAILGSAGLLQRRKNADDAKSTASEDTMSDVPLSMKIEPVLSETQEASERLQQFLSEVFDEPTDYDVSEGFVGEETTVIAAKNLPDLSSLVSECEDCDIIRNEIKQSTANRGRSRRGKFKKNKTGWPNKKRHNKKDSLIVSSTELENADSLDRSSAEPPEDDTTQDTMSEATLSETEKDEDTLIEDTSQGDDETLKSSNETAEKTVPMDVDRDDSLTDDHPLQLDLKVVVHDNEKSPSKVESEKEENNTSLSSSDGEESEEKTNRKNRVLQGLLLQPIVRVARVDTSAGRRLRSAGRARPHRPS</sequence>
<feature type="compositionally biased region" description="Basic residues" evidence="5">
    <location>
        <begin position="925"/>
        <end position="939"/>
    </location>
</feature>
<feature type="compositionally biased region" description="Basic and acidic residues" evidence="5">
    <location>
        <begin position="844"/>
        <end position="882"/>
    </location>
</feature>
<dbReference type="AlphaFoldDB" id="A0A6J1P8V6"/>
<feature type="compositionally biased region" description="Basic residues" evidence="5">
    <location>
        <begin position="747"/>
        <end position="769"/>
    </location>
</feature>
<evidence type="ECO:0000256" key="1">
    <source>
        <dbReference type="ARBA" id="ARBA00022723"/>
    </source>
</evidence>
<dbReference type="GeneID" id="112057906"/>
<name>A0A6J1P8V6_BICAN</name>
<feature type="compositionally biased region" description="Basic residues" evidence="5">
    <location>
        <begin position="451"/>
        <end position="468"/>
    </location>
</feature>
<dbReference type="GO" id="GO:0031431">
    <property type="term" value="C:Dbf4-dependent protein kinase complex"/>
    <property type="evidence" value="ECO:0007669"/>
    <property type="project" value="TreeGrafter"/>
</dbReference>
<keyword evidence="1" id="KW-0479">Metal-binding</keyword>
<keyword evidence="7" id="KW-1185">Reference proteome</keyword>
<dbReference type="Pfam" id="PF07535">
    <property type="entry name" value="zf-DBF"/>
    <property type="match status" value="1"/>
</dbReference>
<dbReference type="GO" id="GO:0010571">
    <property type="term" value="P:positive regulation of nuclear cell cycle DNA replication"/>
    <property type="evidence" value="ECO:0007669"/>
    <property type="project" value="TreeGrafter"/>
</dbReference>
<reference evidence="8" key="1">
    <citation type="submission" date="2025-08" db="UniProtKB">
        <authorList>
            <consortium name="RefSeq"/>
        </authorList>
    </citation>
    <scope>IDENTIFICATION</scope>
</reference>
<feature type="domain" description="DBF4-type" evidence="6">
    <location>
        <begin position="207"/>
        <end position="256"/>
    </location>
</feature>
<evidence type="ECO:0000256" key="5">
    <source>
        <dbReference type="SAM" id="MobiDB-lite"/>
    </source>
</evidence>
<dbReference type="PANTHER" id="PTHR15375">
    <property type="entry name" value="ACTIVATOR OF S-PHASE KINASE-RELATED"/>
    <property type="match status" value="1"/>
</dbReference>
<dbReference type="SMART" id="SM00586">
    <property type="entry name" value="ZnF_DBF"/>
    <property type="match status" value="1"/>
</dbReference>
<keyword evidence="3" id="KW-0862">Zinc</keyword>